<sequence>MYIRQTRTNNKVTGEGYFTFRLVRGERVAGKVRQITLLNLGRNFAIKQEDWPVLCRRIEQLPSIPR</sequence>
<dbReference type="Proteomes" id="UP000749010">
    <property type="component" value="Unassembled WGS sequence"/>
</dbReference>
<name>A0ABX1TU62_9PROT</name>
<feature type="non-terminal residue" evidence="1">
    <location>
        <position position="66"/>
    </location>
</feature>
<accession>A0ABX1TU62</accession>
<dbReference type="EMBL" id="SPMY01000023">
    <property type="protein sequence ID" value="NMQ27809.1"/>
    <property type="molecule type" value="Genomic_DNA"/>
</dbReference>
<comment type="caution">
    <text evidence="1">The sequence shown here is derived from an EMBL/GenBank/DDBJ whole genome shotgun (WGS) entry which is preliminary data.</text>
</comment>
<proteinExistence type="predicted"/>
<evidence type="ECO:0000313" key="1">
    <source>
        <dbReference type="EMBL" id="NMQ27809.1"/>
    </source>
</evidence>
<reference evidence="1 2" key="1">
    <citation type="submission" date="2019-03" db="EMBL/GenBank/DDBJ databases">
        <title>Metabolic reconstructions from genomes of highly enriched 'Candidatus Accumulibacter' and 'Candidatus Competibacter' bioreactor populations.</title>
        <authorList>
            <person name="Annavajhala M.K."/>
            <person name="Welles L."/>
            <person name="Abbas B."/>
            <person name="Sorokin D."/>
            <person name="Park H."/>
            <person name="Van Loosdrecht M."/>
            <person name="Chandran K."/>
        </authorList>
    </citation>
    <scope>NUCLEOTIDE SEQUENCE [LARGE SCALE GENOMIC DNA]</scope>
    <source>
        <strain evidence="1 2">SBR_S</strain>
    </source>
</reference>
<keyword evidence="2" id="KW-1185">Reference proteome</keyword>
<gene>
    <name evidence="1" type="ORF">E4Q23_08585</name>
</gene>
<organism evidence="1 2">
    <name type="scientific">Candidatus Accumulibacter phosphatis</name>
    <dbReference type="NCBI Taxonomy" id="327160"/>
    <lineage>
        <taxon>Bacteria</taxon>
        <taxon>Pseudomonadati</taxon>
        <taxon>Pseudomonadota</taxon>
        <taxon>Betaproteobacteria</taxon>
        <taxon>Candidatus Accumulibacter</taxon>
    </lineage>
</organism>
<protein>
    <submittedName>
        <fullName evidence="1">Transposase</fullName>
    </submittedName>
</protein>
<evidence type="ECO:0000313" key="2">
    <source>
        <dbReference type="Proteomes" id="UP000749010"/>
    </source>
</evidence>